<dbReference type="Proteomes" id="UP001244564">
    <property type="component" value="Chromosome"/>
</dbReference>
<organism evidence="1 2">
    <name type="scientific">Lysinibacillus capsici</name>
    <dbReference type="NCBI Taxonomy" id="2115968"/>
    <lineage>
        <taxon>Bacteria</taxon>
        <taxon>Bacillati</taxon>
        <taxon>Bacillota</taxon>
        <taxon>Bacilli</taxon>
        <taxon>Bacillales</taxon>
        <taxon>Bacillaceae</taxon>
        <taxon>Lysinibacillus</taxon>
    </lineage>
</organism>
<evidence type="ECO:0000313" key="2">
    <source>
        <dbReference type="Proteomes" id="UP001244564"/>
    </source>
</evidence>
<dbReference type="EMBL" id="CP122283">
    <property type="protein sequence ID" value="WGF37622.1"/>
    <property type="molecule type" value="Genomic_DNA"/>
</dbReference>
<accession>A0ABY8KFC1</accession>
<dbReference type="RefSeq" id="WP_279493908.1">
    <property type="nucleotide sequence ID" value="NZ_CP122283.1"/>
</dbReference>
<reference evidence="1 2" key="1">
    <citation type="submission" date="2023-04" db="EMBL/GenBank/DDBJ databases">
        <title>Genomic of Lysinibacillus capsici TSBLM.</title>
        <authorList>
            <person name="Hu X.S."/>
            <person name="Yu C.H."/>
        </authorList>
    </citation>
    <scope>NUCLEOTIDE SEQUENCE [LARGE SCALE GENOMIC DNA]</scope>
    <source>
        <strain evidence="1 2">TSBLM</strain>
    </source>
</reference>
<protein>
    <recommendedName>
        <fullName evidence="3">Group-specific protein</fullName>
    </recommendedName>
</protein>
<sequence length="119" mass="14308">MLYSIEGKRMAKVPHYDKFLFYYDKMDKGKLDQIIYHLATIIENEEVFNSSYLPPKHWKGSVFYPIYELIQDKQTSAFFYGQLLWKLIMEDEKKWMFQQADNTLGKLYFLVENPDKLTG</sequence>
<gene>
    <name evidence="1" type="ORF">QBO96_18185</name>
</gene>
<name>A0ABY8KFC1_9BACI</name>
<proteinExistence type="predicted"/>
<evidence type="ECO:0000313" key="1">
    <source>
        <dbReference type="EMBL" id="WGF37622.1"/>
    </source>
</evidence>
<keyword evidence="2" id="KW-1185">Reference proteome</keyword>
<evidence type="ECO:0008006" key="3">
    <source>
        <dbReference type="Google" id="ProtNLM"/>
    </source>
</evidence>